<proteinExistence type="predicted"/>
<sequence>MEPQLIVVNSKVQLPILIDTLNDITNGEPFVIIIFIGKSGIGKSFLSQKISGVKHELNNDPISRTTIGAYISYCGRMDDVIYRLHLEMSEVNLADNVHVFSIDPESINSFAESSQNINFLFPLISISSVMVYSTNEPAITVQSNLLKTIQFFARDTSLIIRIYNFSKYETLNETNYRNQVMLTALYSKLIEDNVEFVMIPDAPAEAKLKIRKMTKKILFKEIVKKSTTKIWKSTLELSNYFQELTSVCQSNFFCNSFNGSSPGKYLSDDLLEELRNYLRMKKKEIEKSDINNFPTLLEEVYKYLLNRFSEFSEKYELDLSVKQCCWENIKHDFNIIKTLLLNKYHELQKKKKQNENSNLRHQEIKKLLTNYSTIIPEAANEAIKNIIRQSQNPLLIPQIESDKRQFECVFKNQIMEIRYIADQRIVDIIDSDIEKISSIIDDFATMVISIMRTKKNVETAKKVIKVLSIIGIVISYFAEKAEKNVDPKKAAGINGSDVEVLGDLGCKSFKVVDAVLDGIFPPQNVDQLNVPNFVHKDYAAIYEENFSQILTTNQ</sequence>
<gene>
    <name evidence="1" type="ORF">M9Y10_029607</name>
</gene>
<evidence type="ECO:0008006" key="3">
    <source>
        <dbReference type="Google" id="ProtNLM"/>
    </source>
</evidence>
<dbReference type="Proteomes" id="UP001470230">
    <property type="component" value="Unassembled WGS sequence"/>
</dbReference>
<dbReference type="EMBL" id="JAPFFF010000004">
    <property type="protein sequence ID" value="KAK8892381.1"/>
    <property type="molecule type" value="Genomic_DNA"/>
</dbReference>
<evidence type="ECO:0000313" key="2">
    <source>
        <dbReference type="Proteomes" id="UP001470230"/>
    </source>
</evidence>
<evidence type="ECO:0000313" key="1">
    <source>
        <dbReference type="EMBL" id="KAK8892381.1"/>
    </source>
</evidence>
<reference evidence="1 2" key="1">
    <citation type="submission" date="2024-04" db="EMBL/GenBank/DDBJ databases">
        <title>Tritrichomonas musculus Genome.</title>
        <authorList>
            <person name="Alves-Ferreira E."/>
            <person name="Grigg M."/>
            <person name="Lorenzi H."/>
            <person name="Galac M."/>
        </authorList>
    </citation>
    <scope>NUCLEOTIDE SEQUENCE [LARGE SCALE GENOMIC DNA]</scope>
    <source>
        <strain evidence="1 2">EAF2021</strain>
    </source>
</reference>
<keyword evidence="2" id="KW-1185">Reference proteome</keyword>
<comment type="caution">
    <text evidence="1">The sequence shown here is derived from an EMBL/GenBank/DDBJ whole genome shotgun (WGS) entry which is preliminary data.</text>
</comment>
<name>A0ABR2KNI3_9EUKA</name>
<organism evidence="1 2">
    <name type="scientific">Tritrichomonas musculus</name>
    <dbReference type="NCBI Taxonomy" id="1915356"/>
    <lineage>
        <taxon>Eukaryota</taxon>
        <taxon>Metamonada</taxon>
        <taxon>Parabasalia</taxon>
        <taxon>Tritrichomonadida</taxon>
        <taxon>Tritrichomonadidae</taxon>
        <taxon>Tritrichomonas</taxon>
    </lineage>
</organism>
<protein>
    <recommendedName>
        <fullName evidence="3">G domain-containing protein</fullName>
    </recommendedName>
</protein>
<accession>A0ABR2KNI3</accession>